<evidence type="ECO:0000313" key="7">
    <source>
        <dbReference type="Proteomes" id="UP001220010"/>
    </source>
</evidence>
<dbReference type="Pfam" id="PF00210">
    <property type="entry name" value="Ferritin"/>
    <property type="match status" value="1"/>
</dbReference>
<comment type="caution">
    <text evidence="6">The sequence shown here is derived from an EMBL/GenBank/DDBJ whole genome shotgun (WGS) entry which is preliminary data.</text>
</comment>
<dbReference type="InterPro" id="IPR009040">
    <property type="entry name" value="Ferritin-like_diiron"/>
</dbReference>
<feature type="domain" description="Ferritin-like diiron" evidence="5">
    <location>
        <begin position="2"/>
        <end position="147"/>
    </location>
</feature>
<evidence type="ECO:0000256" key="1">
    <source>
        <dbReference type="ARBA" id="ARBA00022434"/>
    </source>
</evidence>
<dbReference type="InterPro" id="IPR001519">
    <property type="entry name" value="Ferritin"/>
</dbReference>
<evidence type="ECO:0000259" key="5">
    <source>
        <dbReference type="PROSITE" id="PS50905"/>
    </source>
</evidence>
<keyword evidence="1" id="KW-0409">Iron storage</keyword>
<dbReference type="InterPro" id="IPR008331">
    <property type="entry name" value="Ferritin_DPS_dom"/>
</dbReference>
<keyword evidence="4" id="KW-0408">Iron</keyword>
<proteinExistence type="predicted"/>
<dbReference type="InterPro" id="IPR009078">
    <property type="entry name" value="Ferritin-like_SF"/>
</dbReference>
<accession>A0ABT5X9A5</accession>
<gene>
    <name evidence="6" type="ORF">P0O15_08820</name>
</gene>
<keyword evidence="7" id="KW-1185">Reference proteome</keyword>
<keyword evidence="3" id="KW-0560">Oxidoreductase</keyword>
<dbReference type="EMBL" id="JARFPK010000032">
    <property type="protein sequence ID" value="MDF0591261.1"/>
    <property type="molecule type" value="Genomic_DNA"/>
</dbReference>
<dbReference type="Gene3D" id="1.20.1260.10">
    <property type="match status" value="1"/>
</dbReference>
<dbReference type="InterPro" id="IPR012347">
    <property type="entry name" value="Ferritin-like"/>
</dbReference>
<dbReference type="Proteomes" id="UP001220010">
    <property type="component" value="Unassembled WGS sequence"/>
</dbReference>
<protein>
    <submittedName>
        <fullName evidence="6">Ferritin</fullName>
    </submittedName>
</protein>
<dbReference type="SUPFAM" id="SSF47240">
    <property type="entry name" value="Ferritin-like"/>
    <property type="match status" value="1"/>
</dbReference>
<dbReference type="PANTHER" id="PTHR11431:SF127">
    <property type="entry name" value="BACTERIAL NON-HEME FERRITIN"/>
    <property type="match status" value="1"/>
</dbReference>
<sequence length="176" mass="19674">MAPIGDRMAEALNVQAKWELFSSYLYLAMSAYFSATKLPGFANWMRVQAQEELMHGMKIFDYVIERGGRAELLAIDKPQFEWGSPLEVAEAVYDHEKKVTGLIHALVDLAAEEGDHATLNMLQWFVSEQVEEEANASEIVEKLRMVSGDRGIGVLYMLDRDLGGRLPKLAPVVAAK</sequence>
<dbReference type="PANTHER" id="PTHR11431">
    <property type="entry name" value="FERRITIN"/>
    <property type="match status" value="1"/>
</dbReference>
<name>A0ABT5X9A5_9EURY</name>
<dbReference type="PROSITE" id="PS50905">
    <property type="entry name" value="FERRITIN_LIKE"/>
    <property type="match status" value="1"/>
</dbReference>
<dbReference type="CDD" id="cd01055">
    <property type="entry name" value="Nonheme_Ferritin"/>
    <property type="match status" value="1"/>
</dbReference>
<evidence type="ECO:0000313" key="6">
    <source>
        <dbReference type="EMBL" id="MDF0591261.1"/>
    </source>
</evidence>
<organism evidence="6 7">
    <name type="scientific">Candidatus Methanocrinis natronophilus</name>
    <dbReference type="NCBI Taxonomy" id="3033396"/>
    <lineage>
        <taxon>Archaea</taxon>
        <taxon>Methanobacteriati</taxon>
        <taxon>Methanobacteriota</taxon>
        <taxon>Stenosarchaea group</taxon>
        <taxon>Methanomicrobia</taxon>
        <taxon>Methanotrichales</taxon>
        <taxon>Methanotrichaceae</taxon>
        <taxon>Methanocrinis</taxon>
    </lineage>
</organism>
<evidence type="ECO:0000256" key="2">
    <source>
        <dbReference type="ARBA" id="ARBA00022723"/>
    </source>
</evidence>
<reference evidence="6 7" key="1">
    <citation type="submission" date="2023-03" db="EMBL/GenBank/DDBJ databases">
        <title>WGS of Methanotrichaceae archaeon Mx.</title>
        <authorList>
            <person name="Sorokin D.Y."/>
            <person name="Merkel A.Y."/>
        </authorList>
    </citation>
    <scope>NUCLEOTIDE SEQUENCE [LARGE SCALE GENOMIC DNA]</scope>
    <source>
        <strain evidence="6 7">Mx</strain>
    </source>
</reference>
<dbReference type="RefSeq" id="WP_316966998.1">
    <property type="nucleotide sequence ID" value="NZ_JARFPK010000032.1"/>
</dbReference>
<evidence type="ECO:0000256" key="3">
    <source>
        <dbReference type="ARBA" id="ARBA00023002"/>
    </source>
</evidence>
<evidence type="ECO:0000256" key="4">
    <source>
        <dbReference type="ARBA" id="ARBA00023004"/>
    </source>
</evidence>
<dbReference type="InterPro" id="IPR041719">
    <property type="entry name" value="Ferritin_prok"/>
</dbReference>
<keyword evidence="2" id="KW-0479">Metal-binding</keyword>